<name>A0A6H5HW54_9HYME</name>
<proteinExistence type="predicted"/>
<organism evidence="1 2">
    <name type="scientific">Trichogramma brassicae</name>
    <dbReference type="NCBI Taxonomy" id="86971"/>
    <lineage>
        <taxon>Eukaryota</taxon>
        <taxon>Metazoa</taxon>
        <taxon>Ecdysozoa</taxon>
        <taxon>Arthropoda</taxon>
        <taxon>Hexapoda</taxon>
        <taxon>Insecta</taxon>
        <taxon>Pterygota</taxon>
        <taxon>Neoptera</taxon>
        <taxon>Endopterygota</taxon>
        <taxon>Hymenoptera</taxon>
        <taxon>Apocrita</taxon>
        <taxon>Proctotrupomorpha</taxon>
        <taxon>Chalcidoidea</taxon>
        <taxon>Trichogrammatidae</taxon>
        <taxon>Trichogramma</taxon>
    </lineage>
</organism>
<keyword evidence="2" id="KW-1185">Reference proteome</keyword>
<dbReference type="EMBL" id="CADCXV010000195">
    <property type="protein sequence ID" value="CAB0028795.1"/>
    <property type="molecule type" value="Genomic_DNA"/>
</dbReference>
<dbReference type="Proteomes" id="UP000479190">
    <property type="component" value="Unassembled WGS sequence"/>
</dbReference>
<accession>A0A6H5HW54</accession>
<dbReference type="AlphaFoldDB" id="A0A6H5HW54"/>
<protein>
    <submittedName>
        <fullName evidence="1">Uncharacterized protein</fullName>
    </submittedName>
</protein>
<evidence type="ECO:0000313" key="2">
    <source>
        <dbReference type="Proteomes" id="UP000479190"/>
    </source>
</evidence>
<evidence type="ECO:0000313" key="1">
    <source>
        <dbReference type="EMBL" id="CAB0028795.1"/>
    </source>
</evidence>
<sequence length="116" mass="13209">MTMVEGRPMVTVIMPTLAVDATVVRGRWRVTANDANVDGDANGVFALKQPYDDKRYIIPDIILQWLVSRSPVSMDHRVRRRLVHISSFAPASTFNFSMTVFEANYHPLHVRFSYLG</sequence>
<reference evidence="1 2" key="1">
    <citation type="submission" date="2020-02" db="EMBL/GenBank/DDBJ databases">
        <authorList>
            <person name="Ferguson B K."/>
        </authorList>
    </citation>
    <scope>NUCLEOTIDE SEQUENCE [LARGE SCALE GENOMIC DNA]</scope>
</reference>
<feature type="non-terminal residue" evidence="1">
    <location>
        <position position="116"/>
    </location>
</feature>
<gene>
    <name evidence="1" type="ORF">TBRA_LOCUS923</name>
</gene>